<dbReference type="Gene3D" id="1.20.272.10">
    <property type="match status" value="1"/>
</dbReference>
<dbReference type="SUPFAM" id="SSF52540">
    <property type="entry name" value="P-loop containing nucleoside triphosphate hydrolases"/>
    <property type="match status" value="1"/>
</dbReference>
<keyword evidence="9 11" id="KW-0239">DNA-directed DNA polymerase</keyword>
<dbReference type="GO" id="GO:0046872">
    <property type="term" value="F:metal ion binding"/>
    <property type="evidence" value="ECO:0007669"/>
    <property type="project" value="UniProtKB-KW"/>
</dbReference>
<dbReference type="PRINTS" id="PR00300">
    <property type="entry name" value="CLPPROTEASEA"/>
</dbReference>
<keyword evidence="7" id="KW-0862">Zinc</keyword>
<evidence type="ECO:0000256" key="7">
    <source>
        <dbReference type="ARBA" id="ARBA00022833"/>
    </source>
</evidence>
<comment type="subunit">
    <text evidence="11">DNA polymerase III contains a core (composed of alpha, epsilon and theta chains) that associates with a tau subunit. This core dimerizes to form the POLIII' complex. PolIII' associates with the gamma complex (composed of gamma, delta, delta', psi and chi chains) and with the beta chain to form the complete DNA polymerase III complex.</text>
</comment>
<reference evidence="14" key="1">
    <citation type="submission" date="2015-11" db="EMBL/GenBank/DDBJ databases">
        <authorList>
            <person name="Seth-Smith H.M.B."/>
        </authorList>
    </citation>
    <scope>NUCLEOTIDE SEQUENCE [LARGE SCALE GENOMIC DNA]</scope>
    <source>
        <strain evidence="14">2013Ark11</strain>
    </source>
</reference>
<gene>
    <name evidence="11 13" type="primary">dnaX</name>
    <name evidence="13" type="ORF">Ark11_0591</name>
</gene>
<keyword evidence="8 11" id="KW-0067">ATP-binding</keyword>
<keyword evidence="4 11" id="KW-0235">DNA replication</keyword>
<dbReference type="InterPro" id="IPR003593">
    <property type="entry name" value="AAA+_ATPase"/>
</dbReference>
<feature type="domain" description="AAA+ ATPase" evidence="12">
    <location>
        <begin position="34"/>
        <end position="175"/>
    </location>
</feature>
<evidence type="ECO:0000256" key="1">
    <source>
        <dbReference type="ARBA" id="ARBA00006360"/>
    </source>
</evidence>
<dbReference type="PANTHER" id="PTHR11669">
    <property type="entry name" value="REPLICATION FACTOR C / DNA POLYMERASE III GAMMA-TAU SUBUNIT"/>
    <property type="match status" value="1"/>
</dbReference>
<dbReference type="CDD" id="cd00009">
    <property type="entry name" value="AAA"/>
    <property type="match status" value="1"/>
</dbReference>
<dbReference type="STRING" id="1561003.Ark11_0591"/>
<dbReference type="InterPro" id="IPR050238">
    <property type="entry name" value="DNA_Rep/Repair_Clamp_Loader"/>
</dbReference>
<keyword evidence="14" id="KW-1185">Reference proteome</keyword>
<dbReference type="PANTHER" id="PTHR11669:SF0">
    <property type="entry name" value="PROTEIN STICHEL-LIKE 2"/>
    <property type="match status" value="1"/>
</dbReference>
<evidence type="ECO:0000256" key="8">
    <source>
        <dbReference type="ARBA" id="ARBA00022840"/>
    </source>
</evidence>
<evidence type="ECO:0000313" key="13">
    <source>
        <dbReference type="EMBL" id="CUT17428.1"/>
    </source>
</evidence>
<keyword evidence="2 11" id="KW-0808">Transferase</keyword>
<dbReference type="InterPro" id="IPR045085">
    <property type="entry name" value="HLD_clamp_pol_III_gamma_tau"/>
</dbReference>
<evidence type="ECO:0000313" key="14">
    <source>
        <dbReference type="Proteomes" id="UP000198651"/>
    </source>
</evidence>
<accession>A0A0S4M7Q6</accession>
<name>A0A0S4M7Q6_9BURK</name>
<comment type="similarity">
    <text evidence="1 11">Belongs to the DnaX/STICHEL family.</text>
</comment>
<evidence type="ECO:0000256" key="3">
    <source>
        <dbReference type="ARBA" id="ARBA00022695"/>
    </source>
</evidence>
<dbReference type="GO" id="GO:0009360">
    <property type="term" value="C:DNA polymerase III complex"/>
    <property type="evidence" value="ECO:0007669"/>
    <property type="project" value="InterPro"/>
</dbReference>
<keyword evidence="3 11" id="KW-0548">Nucleotidyltransferase</keyword>
<dbReference type="NCBIfam" id="TIGR02397">
    <property type="entry name" value="dnaX_nterm"/>
    <property type="match status" value="1"/>
</dbReference>
<dbReference type="InterPro" id="IPR027417">
    <property type="entry name" value="P-loop_NTPase"/>
</dbReference>
<dbReference type="Gene3D" id="3.40.50.300">
    <property type="entry name" value="P-loop containing nucleotide triphosphate hydrolases"/>
    <property type="match status" value="1"/>
</dbReference>
<evidence type="ECO:0000256" key="10">
    <source>
        <dbReference type="ARBA" id="ARBA00049244"/>
    </source>
</evidence>
<dbReference type="GO" id="GO:0003887">
    <property type="term" value="F:DNA-directed DNA polymerase activity"/>
    <property type="evidence" value="ECO:0007669"/>
    <property type="project" value="UniProtKB-KW"/>
</dbReference>
<dbReference type="FunFam" id="3.40.50.300:FF:000014">
    <property type="entry name" value="DNA polymerase III subunit gamma/tau"/>
    <property type="match status" value="1"/>
</dbReference>
<evidence type="ECO:0000256" key="6">
    <source>
        <dbReference type="ARBA" id="ARBA00022741"/>
    </source>
</evidence>
<sequence length="533" mass="59299">MVLARKYRPRSFNDVVGQEHVLLALRNSLKQNRIHQAYLFTGTRGVGKTTLARILAKSLNCDSGITDEPCGCCSSCEAIDAGSFVDLMELDAATHTKVDDMRRLLDKVVYPPFSGRFKVYVIDEVHMLSNSAFNAMLKTLEEPPQHAKFILATTDPQKIPLAVLSRCLNFPLRCLSRQQIQLRMQIILHAESIPYDDGGLSVISSSAAGSLRDALSILDQAIAYGGGTVSKESVLAMLGVADFGRIIELVEMLASSNIEGALSYGREILIQGALLSNIYSWLMKLFHQMAVLHVVPCDETIDSVYRDRILALVGLYGPEDVQLFYQIVSLAYQGLDLSADPAILLDMLLIRLYAFAPQRTESNGCDILSVPILENRDFPNNEDLSLVGSNISRHDFPGDPVSQSDWESLRSAINFEGMIRQFVDNCTWCFSNGNDWFVRPNAVSKALFVFVQKRLDRDISEFFGRPIKVLLQEESDTTDGTFDGSVAHQLKEKRDRGYQEAVDLVRRDENVMEIINSLDGEVDVASIKVDGLV</sequence>
<dbReference type="RefSeq" id="WP_092342855.1">
    <property type="nucleotide sequence ID" value="NZ_FLSL01000096.1"/>
</dbReference>
<keyword evidence="6 11" id="KW-0547">Nucleotide-binding</keyword>
<keyword evidence="5" id="KW-0479">Metal-binding</keyword>
<dbReference type="Gene3D" id="1.10.8.60">
    <property type="match status" value="1"/>
</dbReference>
<dbReference type="InterPro" id="IPR008921">
    <property type="entry name" value="DNA_pol3_clamp-load_cplx_C"/>
</dbReference>
<comment type="catalytic activity">
    <reaction evidence="10 11">
        <text>DNA(n) + a 2'-deoxyribonucleoside 5'-triphosphate = DNA(n+1) + diphosphate</text>
        <dbReference type="Rhea" id="RHEA:22508"/>
        <dbReference type="Rhea" id="RHEA-COMP:17339"/>
        <dbReference type="Rhea" id="RHEA-COMP:17340"/>
        <dbReference type="ChEBI" id="CHEBI:33019"/>
        <dbReference type="ChEBI" id="CHEBI:61560"/>
        <dbReference type="ChEBI" id="CHEBI:173112"/>
        <dbReference type="EC" id="2.7.7.7"/>
    </reaction>
</comment>
<comment type="function">
    <text evidence="11">DNA polymerase III is a complex, multichain enzyme responsible for most of the replicative synthesis in bacteria. This DNA polymerase also exhibits 3' to 5' exonuclease activity.</text>
</comment>
<dbReference type="InterPro" id="IPR022754">
    <property type="entry name" value="DNA_pol_III_gamma-3"/>
</dbReference>
<dbReference type="InterPro" id="IPR012763">
    <property type="entry name" value="DNA_pol_III_sug/sutau_N"/>
</dbReference>
<evidence type="ECO:0000256" key="9">
    <source>
        <dbReference type="ARBA" id="ARBA00022932"/>
    </source>
</evidence>
<dbReference type="SMART" id="SM00382">
    <property type="entry name" value="AAA"/>
    <property type="match status" value="1"/>
</dbReference>
<dbReference type="GO" id="GO:0003677">
    <property type="term" value="F:DNA binding"/>
    <property type="evidence" value="ECO:0007669"/>
    <property type="project" value="InterPro"/>
</dbReference>
<proteinExistence type="inferred from homology"/>
<dbReference type="GO" id="GO:0006261">
    <property type="term" value="P:DNA-templated DNA replication"/>
    <property type="evidence" value="ECO:0007669"/>
    <property type="project" value="TreeGrafter"/>
</dbReference>
<dbReference type="FunFam" id="1.10.8.60:FF:000013">
    <property type="entry name" value="DNA polymerase III subunit gamma/tau"/>
    <property type="match status" value="1"/>
</dbReference>
<dbReference type="OrthoDB" id="9810148at2"/>
<evidence type="ECO:0000256" key="4">
    <source>
        <dbReference type="ARBA" id="ARBA00022705"/>
    </source>
</evidence>
<dbReference type="EMBL" id="LN906597">
    <property type="protein sequence ID" value="CUT17428.1"/>
    <property type="molecule type" value="Genomic_DNA"/>
</dbReference>
<protein>
    <recommendedName>
        <fullName evidence="11">DNA polymerase III subunit gamma/tau</fullName>
        <ecNumber evidence="11">2.7.7.7</ecNumber>
    </recommendedName>
</protein>
<dbReference type="PATRIC" id="fig|1561003.3.peg.596"/>
<dbReference type="Proteomes" id="UP000198651">
    <property type="component" value="Chromosome I"/>
</dbReference>
<dbReference type="SUPFAM" id="SSF48019">
    <property type="entry name" value="post-AAA+ oligomerization domain-like"/>
    <property type="match status" value="1"/>
</dbReference>
<dbReference type="Pfam" id="PF22608">
    <property type="entry name" value="DNAX_ATPase_lid"/>
    <property type="match status" value="1"/>
</dbReference>
<evidence type="ECO:0000256" key="5">
    <source>
        <dbReference type="ARBA" id="ARBA00022723"/>
    </source>
</evidence>
<dbReference type="Pfam" id="PF12169">
    <property type="entry name" value="DNA_pol3_gamma3"/>
    <property type="match status" value="1"/>
</dbReference>
<evidence type="ECO:0000259" key="12">
    <source>
        <dbReference type="SMART" id="SM00382"/>
    </source>
</evidence>
<dbReference type="AlphaFoldDB" id="A0A0S4M7Q6"/>
<dbReference type="CDD" id="cd18137">
    <property type="entry name" value="HLD_clamp_pol_III_gamma_tau"/>
    <property type="match status" value="1"/>
</dbReference>
<evidence type="ECO:0000256" key="11">
    <source>
        <dbReference type="RuleBase" id="RU364063"/>
    </source>
</evidence>
<dbReference type="InterPro" id="IPR001270">
    <property type="entry name" value="ClpA/B"/>
</dbReference>
<dbReference type="Pfam" id="PF13177">
    <property type="entry name" value="DNA_pol3_delta2"/>
    <property type="match status" value="1"/>
</dbReference>
<dbReference type="EC" id="2.7.7.7" evidence="11"/>
<evidence type="ECO:0000256" key="2">
    <source>
        <dbReference type="ARBA" id="ARBA00022679"/>
    </source>
</evidence>
<organism evidence="13 14">
    <name type="scientific">Candidatus Ichthyocystis hellenicum</name>
    <dbReference type="NCBI Taxonomy" id="1561003"/>
    <lineage>
        <taxon>Bacteria</taxon>
        <taxon>Pseudomonadati</taxon>
        <taxon>Pseudomonadota</taxon>
        <taxon>Betaproteobacteria</taxon>
        <taxon>Burkholderiales</taxon>
        <taxon>Candidatus Ichthyocystis</taxon>
    </lineage>
</organism>
<dbReference type="GO" id="GO:0005524">
    <property type="term" value="F:ATP binding"/>
    <property type="evidence" value="ECO:0007669"/>
    <property type="project" value="UniProtKB-KW"/>
</dbReference>